<dbReference type="PANTHER" id="PTHR46337:SF1">
    <property type="entry name" value="RCC1-LIKE G EXCHANGING FACTOR-LIKE PROTEIN"/>
    <property type="match status" value="1"/>
</dbReference>
<sequence>VIILMALVTVNSFGRNSFRQCLRTYVASYSGYLNKRDQNDEMPVFQYVGKHRKPHGKVFVWGFTYTGALGIPSFVVPNNFLCCLWVWLHFVGLQFQRPDQTPSPVPLPLRNPQETRVLQVSCGRAHSLVLTDSEGVFSFGNNAYGQCGRKIVEDEVYSGSHVFHNIEGFDSRVCCGQDHSLFLTEQGSVFSCGWGADGQTGLGHHNKAACPVPVGGDLTGVQVQQVATFGDCSLAVSKDGQLFGWGNSEYLQLASVTESTQ</sequence>
<evidence type="ECO:0000313" key="2">
    <source>
        <dbReference type="EMBL" id="TRZ04309.1"/>
    </source>
</evidence>
<gene>
    <name evidence="2" type="ORF">DNTS_006594</name>
</gene>
<dbReference type="OrthoDB" id="70707at2759"/>
<dbReference type="GO" id="GO:0019843">
    <property type="term" value="F:rRNA binding"/>
    <property type="evidence" value="ECO:0007669"/>
    <property type="project" value="TreeGrafter"/>
</dbReference>
<dbReference type="GO" id="GO:0005085">
    <property type="term" value="F:guanyl-nucleotide exchange factor activity"/>
    <property type="evidence" value="ECO:0007669"/>
    <property type="project" value="TreeGrafter"/>
</dbReference>
<name>A0A553RQ49_9TELE</name>
<reference evidence="2 3" key="1">
    <citation type="journal article" date="2019" name="Sci. Data">
        <title>Hybrid genome assembly and annotation of Danionella translucida.</title>
        <authorList>
            <person name="Kadobianskyi M."/>
            <person name="Schulze L."/>
            <person name="Schuelke M."/>
            <person name="Judkewitz B."/>
        </authorList>
    </citation>
    <scope>NUCLEOTIDE SEQUENCE [LARGE SCALE GENOMIC DNA]</scope>
    <source>
        <strain evidence="2 3">Bolton</strain>
    </source>
</reference>
<dbReference type="PROSITE" id="PS00626">
    <property type="entry name" value="RCC1_2"/>
    <property type="match status" value="1"/>
</dbReference>
<dbReference type="Pfam" id="PF13540">
    <property type="entry name" value="RCC1_2"/>
    <property type="match status" value="2"/>
</dbReference>
<comment type="caution">
    <text evidence="2">The sequence shown here is derived from an EMBL/GenBank/DDBJ whole genome shotgun (WGS) entry which is preliminary data.</text>
</comment>
<feature type="non-terminal residue" evidence="2">
    <location>
        <position position="1"/>
    </location>
</feature>
<proteinExistence type="predicted"/>
<dbReference type="Proteomes" id="UP000316079">
    <property type="component" value="Unassembled WGS sequence"/>
</dbReference>
<organism evidence="2 3">
    <name type="scientific">Danionella cerebrum</name>
    <dbReference type="NCBI Taxonomy" id="2873325"/>
    <lineage>
        <taxon>Eukaryota</taxon>
        <taxon>Metazoa</taxon>
        <taxon>Chordata</taxon>
        <taxon>Craniata</taxon>
        <taxon>Vertebrata</taxon>
        <taxon>Euteleostomi</taxon>
        <taxon>Actinopterygii</taxon>
        <taxon>Neopterygii</taxon>
        <taxon>Teleostei</taxon>
        <taxon>Ostariophysi</taxon>
        <taxon>Cypriniformes</taxon>
        <taxon>Danionidae</taxon>
        <taxon>Danioninae</taxon>
        <taxon>Danionella</taxon>
    </lineage>
</organism>
<dbReference type="InterPro" id="IPR000408">
    <property type="entry name" value="Reg_chr_condens"/>
</dbReference>
<keyword evidence="3" id="KW-1185">Reference proteome</keyword>
<accession>A0A553RQ49</accession>
<feature type="non-terminal residue" evidence="2">
    <location>
        <position position="261"/>
    </location>
</feature>
<feature type="repeat" description="RCC1" evidence="1">
    <location>
        <begin position="187"/>
        <end position="239"/>
    </location>
</feature>
<dbReference type="GO" id="GO:0070131">
    <property type="term" value="P:positive regulation of mitochondrial translation"/>
    <property type="evidence" value="ECO:0007669"/>
    <property type="project" value="TreeGrafter"/>
</dbReference>
<dbReference type="SUPFAM" id="SSF50985">
    <property type="entry name" value="RCC1/BLIP-II"/>
    <property type="match status" value="1"/>
</dbReference>
<dbReference type="PRINTS" id="PR00633">
    <property type="entry name" value="RCCNDNSATION"/>
</dbReference>
<dbReference type="EMBL" id="SRMA01000819">
    <property type="protein sequence ID" value="TRZ04309.1"/>
    <property type="molecule type" value="Genomic_DNA"/>
</dbReference>
<dbReference type="STRING" id="623744.A0A553RQ49"/>
<feature type="repeat" description="RCC1" evidence="1">
    <location>
        <begin position="56"/>
        <end position="133"/>
    </location>
</feature>
<dbReference type="InterPro" id="IPR009091">
    <property type="entry name" value="RCC1/BLIP-II"/>
</dbReference>
<evidence type="ECO:0000256" key="1">
    <source>
        <dbReference type="PROSITE-ProRule" id="PRU00235"/>
    </source>
</evidence>
<dbReference type="PANTHER" id="PTHR46337">
    <property type="entry name" value="RCC1-LIKE G EXCHANGING FACTOR-LIKE PROTEIN"/>
    <property type="match status" value="1"/>
</dbReference>
<evidence type="ECO:0000313" key="3">
    <source>
        <dbReference type="Proteomes" id="UP000316079"/>
    </source>
</evidence>
<protein>
    <submittedName>
        <fullName evidence="2">Uncharacterized protein</fullName>
    </submittedName>
</protein>
<dbReference type="Gene3D" id="2.130.10.30">
    <property type="entry name" value="Regulator of chromosome condensation 1/beta-lactamase-inhibitor protein II"/>
    <property type="match status" value="1"/>
</dbReference>
<dbReference type="AlphaFoldDB" id="A0A553RQ49"/>
<dbReference type="PROSITE" id="PS50012">
    <property type="entry name" value="RCC1_3"/>
    <property type="match status" value="2"/>
</dbReference>
<dbReference type="GO" id="GO:0005743">
    <property type="term" value="C:mitochondrial inner membrane"/>
    <property type="evidence" value="ECO:0007669"/>
    <property type="project" value="TreeGrafter"/>
</dbReference>
<dbReference type="InterPro" id="IPR053035">
    <property type="entry name" value="Mitochondrial_GEF_domain"/>
</dbReference>